<dbReference type="EMBL" id="SJKB01000010">
    <property type="protein sequence ID" value="TCC57479.1"/>
    <property type="molecule type" value="Genomic_DNA"/>
</dbReference>
<accession>A0A4R0KCD9</accession>
<comment type="caution">
    <text evidence="1">The sequence shown here is derived from an EMBL/GenBank/DDBJ whole genome shotgun (WGS) entry which is preliminary data.</text>
</comment>
<name>A0A4R0KCD9_9ACTN</name>
<protein>
    <recommendedName>
        <fullName evidence="3">DUF559 domain-containing protein</fullName>
    </recommendedName>
</protein>
<dbReference type="AlphaFoldDB" id="A0A4R0KCD9"/>
<evidence type="ECO:0008006" key="3">
    <source>
        <dbReference type="Google" id="ProtNLM"/>
    </source>
</evidence>
<gene>
    <name evidence="1" type="ORF">E0H73_29285</name>
</gene>
<proteinExistence type="predicted"/>
<sequence>MERVFTAAQALRAGMSPGILRSARFRRVVGSAYVRADIALTSRVRAEAALLLVPGGVVSHHTALELWSAIELTCDELQVSVRRDPHSVVPRVRGLRVHEVREIQAVNVLGLPLTPPARTFLDLARYCDLTELVTAGDALVRRTGVDPQHLIDTVTAANGVRGVRLARTAAALVRQGVDSPMESRLRLLLVLAGLPEPDIGLIVRDSDGGWLAKPDLCYPELRIAIEYDGRHHLLDIGQWRRDIRRRENLEREGWLVRVITAHDLLHAPATVVARISQDLRSRGHRHHLAA</sequence>
<dbReference type="Gene3D" id="3.40.960.10">
    <property type="entry name" value="VSR Endonuclease"/>
    <property type="match status" value="1"/>
</dbReference>
<dbReference type="SUPFAM" id="SSF52980">
    <property type="entry name" value="Restriction endonuclease-like"/>
    <property type="match status" value="1"/>
</dbReference>
<dbReference type="InterPro" id="IPR011335">
    <property type="entry name" value="Restrct_endonuc-II-like"/>
</dbReference>
<organism evidence="1 2">
    <name type="scientific">Kribbella pittospori</name>
    <dbReference type="NCBI Taxonomy" id="722689"/>
    <lineage>
        <taxon>Bacteria</taxon>
        <taxon>Bacillati</taxon>
        <taxon>Actinomycetota</taxon>
        <taxon>Actinomycetes</taxon>
        <taxon>Propionibacteriales</taxon>
        <taxon>Kribbellaceae</taxon>
        <taxon>Kribbella</taxon>
    </lineage>
</organism>
<dbReference type="OrthoDB" id="3173471at2"/>
<keyword evidence="2" id="KW-1185">Reference proteome</keyword>
<reference evidence="1 2" key="1">
    <citation type="submission" date="2019-02" db="EMBL/GenBank/DDBJ databases">
        <title>Kribbella capetownensis sp. nov. and Kribbella speibonae sp. nov., isolated from soil.</title>
        <authorList>
            <person name="Curtis S.M."/>
            <person name="Norton I."/>
            <person name="Everest G.J."/>
            <person name="Meyers P.R."/>
        </authorList>
    </citation>
    <scope>NUCLEOTIDE SEQUENCE [LARGE SCALE GENOMIC DNA]</scope>
    <source>
        <strain evidence="1 2">NRRL B-24813</strain>
    </source>
</reference>
<dbReference type="Proteomes" id="UP000291144">
    <property type="component" value="Unassembled WGS sequence"/>
</dbReference>
<evidence type="ECO:0000313" key="2">
    <source>
        <dbReference type="Proteomes" id="UP000291144"/>
    </source>
</evidence>
<dbReference type="RefSeq" id="WP_131361828.1">
    <property type="nucleotide sequence ID" value="NZ_SJKB01000010.1"/>
</dbReference>
<evidence type="ECO:0000313" key="1">
    <source>
        <dbReference type="EMBL" id="TCC57479.1"/>
    </source>
</evidence>